<reference evidence="2" key="1">
    <citation type="submission" date="2016-10" db="EMBL/GenBank/DDBJ databases">
        <authorList>
            <person name="Varghese N."/>
            <person name="Submissions S."/>
        </authorList>
    </citation>
    <scope>NUCLEOTIDE SEQUENCE [LARGE SCALE GENOMIC DNA]</scope>
    <source>
        <strain evidence="2">DSM 3695</strain>
    </source>
</reference>
<protein>
    <submittedName>
        <fullName evidence="1">Uncharacterized protein</fullName>
    </submittedName>
</protein>
<proteinExistence type="predicted"/>
<dbReference type="STRING" id="29529.SAMN04488122_0957"/>
<keyword evidence="2" id="KW-1185">Reference proteome</keyword>
<dbReference type="OrthoDB" id="8703200at2"/>
<accession>A0A1I0PSY1</accession>
<evidence type="ECO:0000313" key="1">
    <source>
        <dbReference type="EMBL" id="SEW17406.1"/>
    </source>
</evidence>
<organism evidence="1 2">
    <name type="scientific">Chitinophaga arvensicola</name>
    <dbReference type="NCBI Taxonomy" id="29529"/>
    <lineage>
        <taxon>Bacteria</taxon>
        <taxon>Pseudomonadati</taxon>
        <taxon>Bacteroidota</taxon>
        <taxon>Chitinophagia</taxon>
        <taxon>Chitinophagales</taxon>
        <taxon>Chitinophagaceae</taxon>
        <taxon>Chitinophaga</taxon>
    </lineage>
</organism>
<gene>
    <name evidence="1" type="ORF">SAMN04488122_0957</name>
</gene>
<sequence>MEYNIHLDQLRQQIPIGIRHGLTLLQQTGGDIVQAKALFEEEMTLLIVKKASVSPDVAKEHLLACKYDIASALTRIDEGRFSLSERILKKYNKEEALDLIVRQIEITENIQRKCWLPLQEITHVPPLVYGVLAVHDFLGYESWEGFSSALYFYSDIIIAQFEGVVNMPAMADCLRTAKKQSNAIYAAHKGKDPSVMSNLINEDVVFCVQESFFEKNRSAVLERLHDLIANNITMFP</sequence>
<dbReference type="EMBL" id="FOJG01000001">
    <property type="protein sequence ID" value="SEW17406.1"/>
    <property type="molecule type" value="Genomic_DNA"/>
</dbReference>
<dbReference type="RefSeq" id="WP_089891233.1">
    <property type="nucleotide sequence ID" value="NZ_FOJG01000001.1"/>
</dbReference>
<name>A0A1I0PSY1_9BACT</name>
<evidence type="ECO:0000313" key="2">
    <source>
        <dbReference type="Proteomes" id="UP000199310"/>
    </source>
</evidence>
<dbReference type="Proteomes" id="UP000199310">
    <property type="component" value="Unassembled WGS sequence"/>
</dbReference>
<dbReference type="AlphaFoldDB" id="A0A1I0PSY1"/>